<keyword evidence="1" id="KW-0175">Coiled coil</keyword>
<dbReference type="Pfam" id="PF06698">
    <property type="entry name" value="DUF1192"/>
    <property type="match status" value="1"/>
</dbReference>
<evidence type="ECO:0000256" key="1">
    <source>
        <dbReference type="SAM" id="Coils"/>
    </source>
</evidence>
<gene>
    <name evidence="2" type="ORF">E6W36_09795</name>
</gene>
<evidence type="ECO:0000313" key="2">
    <source>
        <dbReference type="EMBL" id="QCI79716.1"/>
    </source>
</evidence>
<organism evidence="2 3">
    <name type="scientific">Hankyongella ginsenosidimutans</name>
    <dbReference type="NCBI Taxonomy" id="1763828"/>
    <lineage>
        <taxon>Bacteria</taxon>
        <taxon>Pseudomonadati</taxon>
        <taxon>Pseudomonadota</taxon>
        <taxon>Alphaproteobacteria</taxon>
        <taxon>Sphingomonadales</taxon>
        <taxon>Sphingomonadaceae</taxon>
        <taxon>Hankyongella</taxon>
    </lineage>
</organism>
<protein>
    <submittedName>
        <fullName evidence="2">DUF1192 domain-containing protein</fullName>
    </submittedName>
</protein>
<dbReference type="AlphaFoldDB" id="A0A4D7CBJ6"/>
<reference evidence="3" key="1">
    <citation type="submission" date="2019-04" db="EMBL/GenBank/DDBJ databases">
        <title>Complete genome sequence of Sphingomonas sp. W1-2-3.</title>
        <authorList>
            <person name="Im W.T."/>
        </authorList>
    </citation>
    <scope>NUCLEOTIDE SEQUENCE [LARGE SCALE GENOMIC DNA]</scope>
    <source>
        <strain evidence="3">W1-2-3</strain>
    </source>
</reference>
<accession>A0A4D7CBJ6</accession>
<keyword evidence="3" id="KW-1185">Reference proteome</keyword>
<dbReference type="Proteomes" id="UP000298714">
    <property type="component" value="Chromosome"/>
</dbReference>
<dbReference type="KEGG" id="hgn:E6W36_09795"/>
<evidence type="ECO:0000313" key="3">
    <source>
        <dbReference type="Proteomes" id="UP000298714"/>
    </source>
</evidence>
<proteinExistence type="predicted"/>
<dbReference type="InterPro" id="IPR009579">
    <property type="entry name" value="DUF1192"/>
</dbReference>
<dbReference type="EMBL" id="CP039704">
    <property type="protein sequence ID" value="QCI79716.1"/>
    <property type="molecule type" value="Genomic_DNA"/>
</dbReference>
<sequence length="51" mass="5782">MKALTTEDLDRHSVAELEMRIQTLEGEIERVRAKLRQAGASRAAADALFRR</sequence>
<dbReference type="RefSeq" id="WP_222872536.1">
    <property type="nucleotide sequence ID" value="NZ_CP039704.1"/>
</dbReference>
<feature type="coiled-coil region" evidence="1">
    <location>
        <begin position="14"/>
        <end position="41"/>
    </location>
</feature>
<name>A0A4D7CBJ6_9SPHN</name>